<comment type="caution">
    <text evidence="10">The sequence shown here is derived from an EMBL/GenBank/DDBJ whole genome shotgun (WGS) entry which is preliminary data.</text>
</comment>
<evidence type="ECO:0000256" key="5">
    <source>
        <dbReference type="ARBA" id="ARBA00023022"/>
    </source>
</evidence>
<keyword evidence="6" id="KW-0465">Mannose-binding</keyword>
<dbReference type="EMBL" id="CM035422">
    <property type="protein sequence ID" value="KAH7373453.1"/>
    <property type="molecule type" value="Genomic_DNA"/>
</dbReference>
<dbReference type="PANTHER" id="PTHR32080">
    <property type="entry name" value="ANTIFUNGAL PROTEIN GINKBILOBIN-2-LIKE"/>
    <property type="match status" value="1"/>
</dbReference>
<dbReference type="OrthoDB" id="1097929at2759"/>
<evidence type="ECO:0000256" key="7">
    <source>
        <dbReference type="ARBA" id="ARBA00023157"/>
    </source>
</evidence>
<keyword evidence="7" id="KW-1015">Disulfide bond</keyword>
<dbReference type="GO" id="GO:0042742">
    <property type="term" value="P:defense response to bacterium"/>
    <property type="evidence" value="ECO:0007669"/>
    <property type="project" value="UniProtKB-KW"/>
</dbReference>
<evidence type="ECO:0000259" key="9">
    <source>
        <dbReference type="PROSITE" id="PS51473"/>
    </source>
</evidence>
<dbReference type="CDD" id="cd23509">
    <property type="entry name" value="Gnk2-like"/>
    <property type="match status" value="2"/>
</dbReference>
<dbReference type="GO" id="GO:0005537">
    <property type="term" value="F:D-mannose binding"/>
    <property type="evidence" value="ECO:0007669"/>
    <property type="project" value="UniProtKB-KW"/>
</dbReference>
<keyword evidence="5" id="KW-0044">Antibiotic</keyword>
<protein>
    <recommendedName>
        <fullName evidence="9">Gnk2-homologous domain-containing protein</fullName>
    </recommendedName>
</protein>
<evidence type="ECO:0000313" key="10">
    <source>
        <dbReference type="EMBL" id="KAH7373453.1"/>
    </source>
</evidence>
<dbReference type="InterPro" id="IPR002902">
    <property type="entry name" value="GNK2"/>
</dbReference>
<dbReference type="GO" id="GO:0031640">
    <property type="term" value="P:killing of cells of another organism"/>
    <property type="evidence" value="ECO:0007669"/>
    <property type="project" value="UniProtKB-KW"/>
</dbReference>
<feature type="compositionally biased region" description="Pro residues" evidence="8">
    <location>
        <begin position="180"/>
        <end position="207"/>
    </location>
</feature>
<dbReference type="PROSITE" id="PS51473">
    <property type="entry name" value="GNK2"/>
    <property type="match status" value="2"/>
</dbReference>
<feature type="region of interest" description="Disordered" evidence="8">
    <location>
        <begin position="180"/>
        <end position="219"/>
    </location>
</feature>
<accession>A0A8T2SW02</accession>
<keyword evidence="2" id="KW-0295">Fungicide</keyword>
<keyword evidence="1" id="KW-0929">Antimicrobial</keyword>
<keyword evidence="3" id="KW-0430">Lectin</keyword>
<keyword evidence="11" id="KW-1185">Reference proteome</keyword>
<evidence type="ECO:0000256" key="4">
    <source>
        <dbReference type="ARBA" id="ARBA00022821"/>
    </source>
</evidence>
<dbReference type="OMA" id="TDCLANA"/>
<gene>
    <name evidence="10" type="ORF">KP509_17G056900</name>
</gene>
<feature type="domain" description="Gnk2-homologous" evidence="9">
    <location>
        <begin position="77"/>
        <end position="174"/>
    </location>
</feature>
<organism evidence="10 11">
    <name type="scientific">Ceratopteris richardii</name>
    <name type="common">Triangle waterfern</name>
    <dbReference type="NCBI Taxonomy" id="49495"/>
    <lineage>
        <taxon>Eukaryota</taxon>
        <taxon>Viridiplantae</taxon>
        <taxon>Streptophyta</taxon>
        <taxon>Embryophyta</taxon>
        <taxon>Tracheophyta</taxon>
        <taxon>Polypodiopsida</taxon>
        <taxon>Polypodiidae</taxon>
        <taxon>Polypodiales</taxon>
        <taxon>Pteridineae</taxon>
        <taxon>Pteridaceae</taxon>
        <taxon>Parkerioideae</taxon>
        <taxon>Ceratopteris</taxon>
    </lineage>
</organism>
<evidence type="ECO:0000256" key="6">
    <source>
        <dbReference type="ARBA" id="ARBA00023035"/>
    </source>
</evidence>
<proteinExistence type="predicted"/>
<evidence type="ECO:0000256" key="2">
    <source>
        <dbReference type="ARBA" id="ARBA00022577"/>
    </source>
</evidence>
<evidence type="ECO:0000313" key="11">
    <source>
        <dbReference type="Proteomes" id="UP000825935"/>
    </source>
</evidence>
<dbReference type="InterPro" id="IPR051378">
    <property type="entry name" value="Cell2Cell_Antifungal"/>
</dbReference>
<evidence type="ECO:0000256" key="1">
    <source>
        <dbReference type="ARBA" id="ARBA00022529"/>
    </source>
</evidence>
<feature type="domain" description="Gnk2-homologous" evidence="9">
    <location>
        <begin position="1"/>
        <end position="73"/>
    </location>
</feature>
<dbReference type="AlphaFoldDB" id="A0A8T2SW02"/>
<keyword evidence="4" id="KW-0611">Plant defense</keyword>
<dbReference type="PANTHER" id="PTHR32080:SF54">
    <property type="entry name" value="GNK2-HOMOLOGOUS DOMAIN-CONTAINING PROTEIN"/>
    <property type="match status" value="1"/>
</dbReference>
<dbReference type="Pfam" id="PF01657">
    <property type="entry name" value="Stress-antifung"/>
    <property type="match status" value="2"/>
</dbReference>
<dbReference type="Proteomes" id="UP000825935">
    <property type="component" value="Chromosome 17"/>
</dbReference>
<dbReference type="InterPro" id="IPR038408">
    <property type="entry name" value="GNK2_sf"/>
</dbReference>
<evidence type="ECO:0000256" key="8">
    <source>
        <dbReference type="SAM" id="MobiDB-lite"/>
    </source>
</evidence>
<name>A0A8T2SW02_CERRI</name>
<evidence type="ECO:0000256" key="3">
    <source>
        <dbReference type="ARBA" id="ARBA00022734"/>
    </source>
</evidence>
<dbReference type="GO" id="GO:0050832">
    <property type="term" value="P:defense response to fungus"/>
    <property type="evidence" value="ECO:0007669"/>
    <property type="project" value="UniProtKB-KW"/>
</dbReference>
<reference evidence="10" key="1">
    <citation type="submission" date="2021-08" db="EMBL/GenBank/DDBJ databases">
        <title>WGS assembly of Ceratopteris richardii.</title>
        <authorList>
            <person name="Marchant D.B."/>
            <person name="Chen G."/>
            <person name="Jenkins J."/>
            <person name="Shu S."/>
            <person name="Leebens-Mack J."/>
            <person name="Grimwood J."/>
            <person name="Schmutz J."/>
            <person name="Soltis P."/>
            <person name="Soltis D."/>
            <person name="Chen Z.-H."/>
        </authorList>
    </citation>
    <scope>NUCLEOTIDE SEQUENCE</scope>
    <source>
        <strain evidence="10">Whitten #5841</strain>
        <tissue evidence="10">Leaf</tissue>
    </source>
</reference>
<dbReference type="GO" id="GO:0009506">
    <property type="term" value="C:plasmodesma"/>
    <property type="evidence" value="ECO:0007669"/>
    <property type="project" value="TreeGrafter"/>
</dbReference>
<dbReference type="Gene3D" id="3.30.430.20">
    <property type="entry name" value="Gnk2 domain, C-X8-C-X2-C motif"/>
    <property type="match status" value="2"/>
</dbReference>
<sequence>MASQGIKYSVATLGIPNTNPVYAAFQCCGDLTAHSCYVCVLNATHHLYDACLNSLAARVQLDGCFLRNENRSFFSLDLNYITGLCYSQETSDVTALRAIQEVMEGILSLAPKQGGFAVVSHGVFGVTQCIGYINSSECSQCLTTFSNYRGYCDSEMGMQIYSGSCNYRFELSNFLDTLPSPPPAPGPAAPPAPPPPSAARAAPPTPDAAPAGGSGKTHFSETPFLFFQVR</sequence>